<evidence type="ECO:0000313" key="2">
    <source>
        <dbReference type="Proteomes" id="UP001281147"/>
    </source>
</evidence>
<protein>
    <submittedName>
        <fullName evidence="1">Uncharacterized protein</fullName>
    </submittedName>
</protein>
<reference evidence="1" key="1">
    <citation type="submission" date="2023-07" db="EMBL/GenBank/DDBJ databases">
        <title>Black Yeasts Isolated from many extreme environments.</title>
        <authorList>
            <person name="Coleine C."/>
            <person name="Stajich J.E."/>
            <person name="Selbmann L."/>
        </authorList>
    </citation>
    <scope>NUCLEOTIDE SEQUENCE</scope>
    <source>
        <strain evidence="1">CCFEE 5714</strain>
    </source>
</reference>
<gene>
    <name evidence="1" type="ORF">LTR37_003996</name>
</gene>
<dbReference type="EMBL" id="JAUTXU010000023">
    <property type="protein sequence ID" value="KAK3720172.1"/>
    <property type="molecule type" value="Genomic_DNA"/>
</dbReference>
<comment type="caution">
    <text evidence="1">The sequence shown here is derived from an EMBL/GenBank/DDBJ whole genome shotgun (WGS) entry which is preliminary data.</text>
</comment>
<keyword evidence="2" id="KW-1185">Reference proteome</keyword>
<sequence length="689" mass="76061">MGTSTSPDKVLKNFLEILKSASPHLKLAIAFLTPWTLLIAAISKHAWLTEWLKSLKNYVDGSLYASVTIPASHPLNRQVLAYMVEHGLRRNARTLALTNPALAKAQQSMIDMIDSGYPYGTRVQYDSRGRRIHSGKPLASGEDEDKERQALSYEPQVGKYTFWHKWRLMTFEKKKTMSEQIDHKGNKRLTQLPSGNETIVISCPSLFAGAKPIQDFLHEIKSAPAKDSTTTIYRPEGVNWDTGISRPSRKLNSVTLDSKIKDELVRDVETYLSPATRKYYANRGIPWRRGFLLYGMPGCGKTSFTNALAGHFDLNVYMLSLKSTAIDDTILEGLFEALPARCIVLLEDIDSAGIKREDMRSKPRKKKSKKRRQQLYDEDGEPVFEDDEVVPKAGVTLSGLLNVLDGIHSKEGMVTIMTSNSPDSLDPALVRPGRIDRKVLFGYASKEVIAKLFVHIFEKSVEELTEGEITTKSEHNNVAAMAQDFASRVLADKLTPAEVQGYLLVHRDDPVVAVDGAAEWARNTLEGKATGANVERFANDTTLEAGSAMRDLASDIVGRAKDNYPMPAQIDGSTSDIESLWDLDEILSDDELNNSTSGGKRYAGIDSSEKKLPKGLPSRGRGTVRAFSMGPHAGGTMSTFRVPAVGETLTPPISRGGSGESIQRVAKAVKATIKEMKAKGELIDDDEWK</sequence>
<evidence type="ECO:0000313" key="1">
    <source>
        <dbReference type="EMBL" id="KAK3720172.1"/>
    </source>
</evidence>
<name>A0ACC3NP74_9PEZI</name>
<dbReference type="Proteomes" id="UP001281147">
    <property type="component" value="Unassembled WGS sequence"/>
</dbReference>
<organism evidence="1 2">
    <name type="scientific">Vermiconidia calcicola</name>
    <dbReference type="NCBI Taxonomy" id="1690605"/>
    <lineage>
        <taxon>Eukaryota</taxon>
        <taxon>Fungi</taxon>
        <taxon>Dikarya</taxon>
        <taxon>Ascomycota</taxon>
        <taxon>Pezizomycotina</taxon>
        <taxon>Dothideomycetes</taxon>
        <taxon>Dothideomycetidae</taxon>
        <taxon>Mycosphaerellales</taxon>
        <taxon>Extremaceae</taxon>
        <taxon>Vermiconidia</taxon>
    </lineage>
</organism>
<accession>A0ACC3NP74</accession>
<proteinExistence type="predicted"/>